<evidence type="ECO:0000313" key="1">
    <source>
        <dbReference type="EMBL" id="BCS25168.1"/>
    </source>
</evidence>
<accession>A0A7R7XQK9</accession>
<evidence type="ECO:0000313" key="2">
    <source>
        <dbReference type="Proteomes" id="UP000654913"/>
    </source>
</evidence>
<dbReference type="RefSeq" id="XP_041557362.1">
    <property type="nucleotide sequence ID" value="XM_041704813.1"/>
</dbReference>
<proteinExistence type="predicted"/>
<protein>
    <submittedName>
        <fullName evidence="1">Uncharacterized protein</fullName>
    </submittedName>
</protein>
<dbReference type="EMBL" id="AP024446">
    <property type="protein sequence ID" value="BCS25168.1"/>
    <property type="molecule type" value="Genomic_DNA"/>
</dbReference>
<dbReference type="Proteomes" id="UP000654913">
    <property type="component" value="Chromosome 4"/>
</dbReference>
<reference evidence="1" key="1">
    <citation type="submission" date="2021-01" db="EMBL/GenBank/DDBJ databases">
        <authorList>
            <consortium name="Aspergillus puulaauensis MK2 genome sequencing consortium"/>
            <person name="Kazuki M."/>
            <person name="Futagami T."/>
        </authorList>
    </citation>
    <scope>NUCLEOTIDE SEQUENCE</scope>
    <source>
        <strain evidence="1">MK2</strain>
    </source>
</reference>
<dbReference type="GeneID" id="64975173"/>
<sequence length="187" mass="21281">MDAINIIIHIRTFAEFVTDKVQSMAEFNKSYAEIAQKFQQDLLFLHSFEALFVEDDGNFIRNENISEHIVVSQGNLSSMGRLFSEYKSIAEEYQESESADEAGSLCQRAKRRVSWAICGKRKTMDVLKQYSAYTQNLHETTTHAVDTSCSRRRVPTRGCEPQAGESTICLHTHAARRVHGSRRKTAD</sequence>
<keyword evidence="2" id="KW-1185">Reference proteome</keyword>
<reference evidence="1" key="2">
    <citation type="submission" date="2021-02" db="EMBL/GenBank/DDBJ databases">
        <title>Aspergillus puulaauensis MK2 genome sequence.</title>
        <authorList>
            <person name="Futagami T."/>
            <person name="Mori K."/>
            <person name="Kadooka C."/>
            <person name="Tanaka T."/>
        </authorList>
    </citation>
    <scope>NUCLEOTIDE SEQUENCE</scope>
    <source>
        <strain evidence="1">MK2</strain>
    </source>
</reference>
<organism evidence="1 2">
    <name type="scientific">Aspergillus puulaauensis</name>
    <dbReference type="NCBI Taxonomy" id="1220207"/>
    <lineage>
        <taxon>Eukaryota</taxon>
        <taxon>Fungi</taxon>
        <taxon>Dikarya</taxon>
        <taxon>Ascomycota</taxon>
        <taxon>Pezizomycotina</taxon>
        <taxon>Eurotiomycetes</taxon>
        <taxon>Eurotiomycetidae</taxon>
        <taxon>Eurotiales</taxon>
        <taxon>Aspergillaceae</taxon>
        <taxon>Aspergillus</taxon>
    </lineage>
</organism>
<name>A0A7R7XQK9_9EURO</name>
<dbReference type="AlphaFoldDB" id="A0A7R7XQK9"/>
<gene>
    <name evidence="1" type="ORF">APUU_41612S</name>
</gene>
<dbReference type="KEGG" id="apuu:APUU_41612S"/>